<sequence length="56" mass="6643">RNFRKHLRMVGSRRIKAQTFAERRSKSFSRSWSDPTPVKTEAAHESRDSEFTHTTH</sequence>
<evidence type="ECO:0000313" key="2">
    <source>
        <dbReference type="EMBL" id="CAG13657.1"/>
    </source>
</evidence>
<feature type="region of interest" description="Disordered" evidence="1">
    <location>
        <begin position="21"/>
        <end position="56"/>
    </location>
</feature>
<organism evidence="2">
    <name type="scientific">Tetraodon nigroviridis</name>
    <name type="common">Spotted green pufferfish</name>
    <name type="synonym">Chelonodon nigroviridis</name>
    <dbReference type="NCBI Taxonomy" id="99883"/>
    <lineage>
        <taxon>Eukaryota</taxon>
        <taxon>Metazoa</taxon>
        <taxon>Chordata</taxon>
        <taxon>Craniata</taxon>
        <taxon>Vertebrata</taxon>
        <taxon>Euteleostomi</taxon>
        <taxon>Actinopterygii</taxon>
        <taxon>Neopterygii</taxon>
        <taxon>Teleostei</taxon>
        <taxon>Neoteleostei</taxon>
        <taxon>Acanthomorphata</taxon>
        <taxon>Eupercaria</taxon>
        <taxon>Tetraodontiformes</taxon>
        <taxon>Tetradontoidea</taxon>
        <taxon>Tetraodontidae</taxon>
        <taxon>Tetraodon</taxon>
    </lineage>
</organism>
<dbReference type="AlphaFoldDB" id="Q4RD75"/>
<dbReference type="KEGG" id="tng:GSTEN00036024G001"/>
<dbReference type="GO" id="GO:2001222">
    <property type="term" value="P:regulation of neuron migration"/>
    <property type="evidence" value="ECO:0007669"/>
    <property type="project" value="InterPro"/>
</dbReference>
<name>Q4RD75_TETNG</name>
<dbReference type="EMBL" id="CAAE01017194">
    <property type="protein sequence ID" value="CAG13657.1"/>
    <property type="molecule type" value="Genomic_DNA"/>
</dbReference>
<dbReference type="PANTHER" id="PTHR32061">
    <property type="entry name" value="NMDA RECEPTOR SYNAPTONUCLEAR SIGNALING AND NEURONAL MIGRATION FACTOR"/>
    <property type="match status" value="1"/>
</dbReference>
<accession>Q4RD75</accession>
<dbReference type="OrthoDB" id="6161298at2759"/>
<protein>
    <submittedName>
        <fullName evidence="2">Chromosome undetermined SCAF17194, whole genome shotgun sequence</fullName>
    </submittedName>
</protein>
<gene>
    <name evidence="2" type="ORF">GSTENG00036024001</name>
</gene>
<reference evidence="2" key="1">
    <citation type="journal article" date="2004" name="Nature">
        <title>Genome duplication in the teleost fish Tetraodon nigroviridis reveals the early vertebrate proto-karyotype.</title>
        <authorList>
            <person name="Jaillon O."/>
            <person name="Aury J.-M."/>
            <person name="Brunet F."/>
            <person name="Petit J.-L."/>
            <person name="Stange-Thomann N."/>
            <person name="Mauceli E."/>
            <person name="Bouneau L."/>
            <person name="Fischer C."/>
            <person name="Ozouf-Costaz C."/>
            <person name="Bernot A."/>
            <person name="Nicaud S."/>
            <person name="Jaffe D."/>
            <person name="Fisher S."/>
            <person name="Lutfalla G."/>
            <person name="Dossat C."/>
            <person name="Segurens B."/>
            <person name="Dasilva C."/>
            <person name="Salanoubat M."/>
            <person name="Levy M."/>
            <person name="Boudet N."/>
            <person name="Castellano S."/>
            <person name="Anthouard V."/>
            <person name="Jubin C."/>
            <person name="Castelli V."/>
            <person name="Katinka M."/>
            <person name="Vacherie B."/>
            <person name="Biemont C."/>
            <person name="Skalli Z."/>
            <person name="Cattolico L."/>
            <person name="Poulain J."/>
            <person name="De Berardinis V."/>
            <person name="Cruaud C."/>
            <person name="Duprat S."/>
            <person name="Brottier P."/>
            <person name="Coutanceau J.-P."/>
            <person name="Gouzy J."/>
            <person name="Parra G."/>
            <person name="Lardier G."/>
            <person name="Chapple C."/>
            <person name="McKernan K.J."/>
            <person name="McEwan P."/>
            <person name="Bosak S."/>
            <person name="Kellis M."/>
            <person name="Volff J.-N."/>
            <person name="Guigo R."/>
            <person name="Zody M.C."/>
            <person name="Mesirov J."/>
            <person name="Lindblad-Toh K."/>
            <person name="Birren B."/>
            <person name="Nusbaum C."/>
            <person name="Kahn D."/>
            <person name="Robinson-Rechavi M."/>
            <person name="Laudet V."/>
            <person name="Schachter V."/>
            <person name="Quetier F."/>
            <person name="Saurin W."/>
            <person name="Scarpelli C."/>
            <person name="Wincker P."/>
            <person name="Lander E.S."/>
            <person name="Weissenbach J."/>
            <person name="Roest Crollius H."/>
        </authorList>
    </citation>
    <scope>NUCLEOTIDE SEQUENCE [LARGE SCALE GENOMIC DNA]</scope>
</reference>
<dbReference type="InterPro" id="IPR033374">
    <property type="entry name" value="NSMF"/>
</dbReference>
<proteinExistence type="predicted"/>
<feature type="compositionally biased region" description="Basic and acidic residues" evidence="1">
    <location>
        <begin position="41"/>
        <end position="56"/>
    </location>
</feature>
<evidence type="ECO:0000256" key="1">
    <source>
        <dbReference type="SAM" id="MobiDB-lite"/>
    </source>
</evidence>
<reference evidence="2" key="2">
    <citation type="submission" date="2004-02" db="EMBL/GenBank/DDBJ databases">
        <authorList>
            <consortium name="Genoscope"/>
            <consortium name="Whitehead Institute Centre for Genome Research"/>
        </authorList>
    </citation>
    <scope>NUCLEOTIDE SEQUENCE</scope>
</reference>
<feature type="non-terminal residue" evidence="2">
    <location>
        <position position="56"/>
    </location>
</feature>
<feature type="non-terminal residue" evidence="2">
    <location>
        <position position="1"/>
    </location>
</feature>
<dbReference type="GO" id="GO:0048168">
    <property type="term" value="P:regulation of neuronal synaptic plasticity"/>
    <property type="evidence" value="ECO:0007669"/>
    <property type="project" value="InterPro"/>
</dbReference>